<evidence type="ECO:0000313" key="3">
    <source>
        <dbReference type="Proteomes" id="UP000292314"/>
    </source>
</evidence>
<dbReference type="SUPFAM" id="SSF54060">
    <property type="entry name" value="His-Me finger endonucleases"/>
    <property type="match status" value="1"/>
</dbReference>
<keyword evidence="2" id="KW-0378">Hydrolase</keyword>
<reference evidence="2 3" key="1">
    <citation type="submission" date="2019-02" db="EMBL/GenBank/DDBJ databases">
        <authorList>
            <person name="Paul L."/>
            <person name="Brownson E.L."/>
            <person name="Lucero K."/>
            <person name="Page S.T."/>
            <person name="Garlena R.A."/>
            <person name="Russell D.A."/>
            <person name="Pope W.H."/>
            <person name="Jacobs-Sera D."/>
            <person name="Hatfull G.F."/>
        </authorList>
    </citation>
    <scope>NUCLEOTIDE SEQUENCE [LARGE SCALE GENOMIC DNA]</scope>
</reference>
<organism evidence="2 3">
    <name type="scientific">Streptomyces phage Caelum</name>
    <dbReference type="NCBI Taxonomy" id="2530160"/>
    <lineage>
        <taxon>Viruses</taxon>
        <taxon>Duplodnaviria</taxon>
        <taxon>Heunggongvirae</taxon>
        <taxon>Uroviricota</taxon>
        <taxon>Caudoviricetes</taxon>
        <taxon>Arquatrovirinae</taxon>
        <taxon>Caelumvirus</taxon>
        <taxon>Caelumvirus caelum</taxon>
    </lineage>
</organism>
<protein>
    <submittedName>
        <fullName evidence="2">HNH endonuclease</fullName>
    </submittedName>
</protein>
<dbReference type="KEGG" id="vg:64471441"/>
<feature type="domain" description="HNH nuclease" evidence="1">
    <location>
        <begin position="106"/>
        <end position="137"/>
    </location>
</feature>
<dbReference type="EMBL" id="MK524524">
    <property type="protein sequence ID" value="QBI99428.1"/>
    <property type="molecule type" value="Genomic_DNA"/>
</dbReference>
<dbReference type="Proteomes" id="UP000292314">
    <property type="component" value="Genome"/>
</dbReference>
<sequence length="159" mass="17521">MKCSVTNTKGEQCDRDVKTNNLCPGHNTRLVRKGDVLADIPLRAYTPGRNSEAPKYGQGDTDEERFFSLVIKTNDHWEWDGGITKSTGLGMTSLENTPKTAGRASWELAFGPLPEGVRIKHACGNRLCVRPSHLAAVYLNGDTYVEWTEAELAELEIAA</sequence>
<dbReference type="RefSeq" id="YP_010055517.1">
    <property type="nucleotide sequence ID" value="NC_054666.1"/>
</dbReference>
<proteinExistence type="predicted"/>
<accession>A0A481W0M1</accession>
<gene>
    <name evidence="2" type="primary">68</name>
    <name evidence="2" type="ORF">SEA_CAELUM_68</name>
</gene>
<keyword evidence="2" id="KW-0255">Endonuclease</keyword>
<dbReference type="GO" id="GO:0004519">
    <property type="term" value="F:endonuclease activity"/>
    <property type="evidence" value="ECO:0007669"/>
    <property type="project" value="UniProtKB-KW"/>
</dbReference>
<keyword evidence="3" id="KW-1185">Reference proteome</keyword>
<dbReference type="InterPro" id="IPR044925">
    <property type="entry name" value="His-Me_finger_sf"/>
</dbReference>
<evidence type="ECO:0000259" key="1">
    <source>
        <dbReference type="Pfam" id="PF13392"/>
    </source>
</evidence>
<dbReference type="Pfam" id="PF13392">
    <property type="entry name" value="HNH_3"/>
    <property type="match status" value="1"/>
</dbReference>
<evidence type="ECO:0000313" key="2">
    <source>
        <dbReference type="EMBL" id="QBI99428.1"/>
    </source>
</evidence>
<dbReference type="InterPro" id="IPR003615">
    <property type="entry name" value="HNH_nuc"/>
</dbReference>
<name>A0A481W0M1_9CAUD</name>
<dbReference type="GeneID" id="64471441"/>
<keyword evidence="2" id="KW-0540">Nuclease</keyword>